<accession>A0ABN9BNY7</accession>
<name>A0ABN9BNY7_9NEOB</name>
<evidence type="ECO:0000313" key="1">
    <source>
        <dbReference type="EMBL" id="CAI9549355.1"/>
    </source>
</evidence>
<keyword evidence="2" id="KW-1185">Reference proteome</keyword>
<feature type="non-terminal residue" evidence="1">
    <location>
        <position position="1"/>
    </location>
</feature>
<comment type="caution">
    <text evidence="1">The sequence shown here is derived from an EMBL/GenBank/DDBJ whole genome shotgun (WGS) entry which is preliminary data.</text>
</comment>
<reference evidence="1" key="1">
    <citation type="submission" date="2023-05" db="EMBL/GenBank/DDBJ databases">
        <authorList>
            <person name="Stuckert A."/>
        </authorList>
    </citation>
    <scope>NUCLEOTIDE SEQUENCE</scope>
</reference>
<proteinExistence type="predicted"/>
<protein>
    <submittedName>
        <fullName evidence="1">Uncharacterized protein</fullName>
    </submittedName>
</protein>
<organism evidence="1 2">
    <name type="scientific">Staurois parvus</name>
    <dbReference type="NCBI Taxonomy" id="386267"/>
    <lineage>
        <taxon>Eukaryota</taxon>
        <taxon>Metazoa</taxon>
        <taxon>Chordata</taxon>
        <taxon>Craniata</taxon>
        <taxon>Vertebrata</taxon>
        <taxon>Euteleostomi</taxon>
        <taxon>Amphibia</taxon>
        <taxon>Batrachia</taxon>
        <taxon>Anura</taxon>
        <taxon>Neobatrachia</taxon>
        <taxon>Ranoidea</taxon>
        <taxon>Ranidae</taxon>
        <taxon>Staurois</taxon>
    </lineage>
</organism>
<sequence>IVGLWWCGGQSNTGIGWEVDRLTNTEFTSDTNTVISTIHWHCNNYADWEGVNISG</sequence>
<gene>
    <name evidence="1" type="ORF">SPARVUS_LOCUS3332650</name>
</gene>
<dbReference type="EMBL" id="CATNWA010005104">
    <property type="protein sequence ID" value="CAI9549355.1"/>
    <property type="molecule type" value="Genomic_DNA"/>
</dbReference>
<dbReference type="Proteomes" id="UP001162483">
    <property type="component" value="Unassembled WGS sequence"/>
</dbReference>
<evidence type="ECO:0000313" key="2">
    <source>
        <dbReference type="Proteomes" id="UP001162483"/>
    </source>
</evidence>